<comment type="caution">
    <text evidence="2">The sequence shown here is derived from an EMBL/GenBank/DDBJ whole genome shotgun (WGS) entry which is preliminary data.</text>
</comment>
<proteinExistence type="predicted"/>
<protein>
    <recommendedName>
        <fullName evidence="4">DUF2884 family protein</fullName>
    </recommendedName>
</protein>
<feature type="signal peptide" evidence="1">
    <location>
        <begin position="1"/>
        <end position="17"/>
    </location>
</feature>
<organism evidence="2 3">
    <name type="scientific">Dyella flava</name>
    <dbReference type="NCBI Taxonomy" id="1920170"/>
    <lineage>
        <taxon>Bacteria</taxon>
        <taxon>Pseudomonadati</taxon>
        <taxon>Pseudomonadota</taxon>
        <taxon>Gammaproteobacteria</taxon>
        <taxon>Lysobacterales</taxon>
        <taxon>Rhodanobacteraceae</taxon>
        <taxon>Dyella</taxon>
    </lineage>
</organism>
<dbReference type="RefSeq" id="WP_204681595.1">
    <property type="nucleotide sequence ID" value="NZ_BSNR01000001.1"/>
</dbReference>
<evidence type="ECO:0008006" key="4">
    <source>
        <dbReference type="Google" id="ProtNLM"/>
    </source>
</evidence>
<accession>A0ABS2K3Q2</accession>
<keyword evidence="3" id="KW-1185">Reference proteome</keyword>
<evidence type="ECO:0000313" key="3">
    <source>
        <dbReference type="Proteomes" id="UP001430149"/>
    </source>
</evidence>
<reference evidence="2" key="1">
    <citation type="submission" date="2020-10" db="EMBL/GenBank/DDBJ databases">
        <title>Phylogeny of dyella-like bacteria.</title>
        <authorList>
            <person name="Fu J."/>
        </authorList>
    </citation>
    <scope>NUCLEOTIDE SEQUENCE</scope>
    <source>
        <strain evidence="2">DHOC52</strain>
    </source>
</reference>
<sequence length="188" mass="19964">MKYATALGMLTLCSVLAACGNDSDRHSITRGTDIHLSSGSIRSENGQISLSISEAPDATISAQGELTINQQAVAVDPASRDLLKSYYQNAIAVHADGMATAKAGEDVGEQALESVKQAINSGHSDQIQQQIEAKAQVLKETALKVCQDLGNIQSAQDQLATQLPAFKPYGHMVTADDVSDCRNDIHVR</sequence>
<dbReference type="Proteomes" id="UP001430149">
    <property type="component" value="Unassembled WGS sequence"/>
</dbReference>
<evidence type="ECO:0000256" key="1">
    <source>
        <dbReference type="SAM" id="SignalP"/>
    </source>
</evidence>
<dbReference type="EMBL" id="JADIKE010000035">
    <property type="protein sequence ID" value="MBM7125784.1"/>
    <property type="molecule type" value="Genomic_DNA"/>
</dbReference>
<keyword evidence="1" id="KW-0732">Signal</keyword>
<feature type="chain" id="PRO_5045991792" description="DUF2884 family protein" evidence="1">
    <location>
        <begin position="18"/>
        <end position="188"/>
    </location>
</feature>
<name>A0ABS2K3Q2_9GAMM</name>
<dbReference type="PROSITE" id="PS51257">
    <property type="entry name" value="PROKAR_LIPOPROTEIN"/>
    <property type="match status" value="1"/>
</dbReference>
<gene>
    <name evidence="2" type="ORF">ISP19_10425</name>
</gene>
<evidence type="ECO:0000313" key="2">
    <source>
        <dbReference type="EMBL" id="MBM7125784.1"/>
    </source>
</evidence>